<dbReference type="GO" id="GO:0044781">
    <property type="term" value="P:bacterial-type flagellum organization"/>
    <property type="evidence" value="ECO:0007669"/>
    <property type="project" value="UniProtKB-KW"/>
</dbReference>
<dbReference type="Proteomes" id="UP000252800">
    <property type="component" value="Unassembled WGS sequence"/>
</dbReference>
<dbReference type="EMBL" id="LEOY01000002">
    <property type="protein sequence ID" value="RBR31741.1"/>
    <property type="molecule type" value="Genomic_DNA"/>
</dbReference>
<keyword evidence="5" id="KW-0653">Protein transport</keyword>
<name>A0A366SKD8_9ENTE</name>
<evidence type="ECO:0000313" key="9">
    <source>
        <dbReference type="EMBL" id="RBR31741.1"/>
    </source>
</evidence>
<evidence type="ECO:0000313" key="10">
    <source>
        <dbReference type="Proteomes" id="UP000252800"/>
    </source>
</evidence>
<evidence type="ECO:0000256" key="2">
    <source>
        <dbReference type="ARBA" id="ARBA00006602"/>
    </source>
</evidence>
<keyword evidence="3" id="KW-0813">Transport</keyword>
<dbReference type="Pfam" id="PF02108">
    <property type="entry name" value="FliH"/>
    <property type="match status" value="1"/>
</dbReference>
<proteinExistence type="inferred from homology"/>
<feature type="domain" description="Flagellar assembly protein FliH/Type III secretion system HrpE" evidence="8">
    <location>
        <begin position="120"/>
        <end position="244"/>
    </location>
</feature>
<sequence length="253" mass="29524">MTLLNSSLYKSVSTISKNTTKIITTQVPTNEQVNELHHSKRMSRAQSQYEYEMAKIEEEKFRILQEAMQEAEKIKNQAFNEAYEQGQLAGHNEGYQAGFQEGYQHGFQQSLDETKEMLREAKNSYQETIEKRNQYVQEVEEDLLETSVRLAEKLLMDTLEQTPEKISNLLSPILLSLEEPDQLITVHAHPKHFEHLDERLQKMKQEILNFRYLLLKDASLSVGQIAIESENQKIEVDVEKELNQVLKNLREIK</sequence>
<accession>A0A366SKD8</accession>
<dbReference type="InterPro" id="IPR018035">
    <property type="entry name" value="Flagellar_FliH/T3SS_HrpE"/>
</dbReference>
<evidence type="ECO:0000256" key="4">
    <source>
        <dbReference type="ARBA" id="ARBA00022795"/>
    </source>
</evidence>
<comment type="function">
    <text evidence="1">Needed for flagellar regrowth and assembly.</text>
</comment>
<reference evidence="9 10" key="1">
    <citation type="submission" date="2015-06" db="EMBL/GenBank/DDBJ databases">
        <title>The Genome Sequence of Enterococcus cecorum 170AEA1.</title>
        <authorList>
            <consortium name="The Broad Institute Genomics Platform"/>
            <consortium name="The Broad Institute Genome Sequencing Center for Infectious Disease"/>
            <person name="Earl A.M."/>
            <person name="Van Tyne D."/>
            <person name="Lebreton F."/>
            <person name="Saavedra J.T."/>
            <person name="Gilmore M.S."/>
            <person name="Manson McGuire A."/>
            <person name="Clock S."/>
            <person name="Crupain M."/>
            <person name="Rangan U."/>
            <person name="Young S."/>
            <person name="Abouelleil A."/>
            <person name="Cao P."/>
            <person name="Chapman S.B."/>
            <person name="Griggs A."/>
            <person name="Priest M."/>
            <person name="Shea T."/>
            <person name="Wortman J."/>
            <person name="Nusbaum C."/>
            <person name="Birren B."/>
        </authorList>
    </citation>
    <scope>NUCLEOTIDE SEQUENCE [LARGE SCALE GENOMIC DNA]</scope>
    <source>
        <strain evidence="9 10">170AEA1</strain>
    </source>
</reference>
<keyword evidence="7" id="KW-0175">Coiled coil</keyword>
<dbReference type="InterPro" id="IPR051472">
    <property type="entry name" value="T3SS_Stator/FliH"/>
</dbReference>
<dbReference type="AlphaFoldDB" id="A0A366SKD8"/>
<dbReference type="PANTHER" id="PTHR34982">
    <property type="entry name" value="YOP PROTEINS TRANSLOCATION PROTEIN L"/>
    <property type="match status" value="1"/>
</dbReference>
<evidence type="ECO:0000256" key="6">
    <source>
        <dbReference type="ARBA" id="ARBA00023225"/>
    </source>
</evidence>
<evidence type="ECO:0000256" key="3">
    <source>
        <dbReference type="ARBA" id="ARBA00022448"/>
    </source>
</evidence>
<comment type="caution">
    <text evidence="9">The sequence shown here is derived from an EMBL/GenBank/DDBJ whole genome shotgun (WGS) entry which is preliminary data.</text>
</comment>
<dbReference type="PANTHER" id="PTHR34982:SF1">
    <property type="entry name" value="FLAGELLAR ASSEMBLY PROTEIN FLIH"/>
    <property type="match status" value="1"/>
</dbReference>
<evidence type="ECO:0000256" key="7">
    <source>
        <dbReference type="SAM" id="Coils"/>
    </source>
</evidence>
<evidence type="ECO:0000256" key="1">
    <source>
        <dbReference type="ARBA" id="ARBA00003041"/>
    </source>
</evidence>
<comment type="similarity">
    <text evidence="2">Belongs to the FliH family.</text>
</comment>
<gene>
    <name evidence="9" type="ORF">EB18_00164</name>
</gene>
<dbReference type="RefSeq" id="WP_162781838.1">
    <property type="nucleotide sequence ID" value="NZ_KZ845739.1"/>
</dbReference>
<organism evidence="9 10">
    <name type="scientific">Enterococcus cecorum</name>
    <dbReference type="NCBI Taxonomy" id="44008"/>
    <lineage>
        <taxon>Bacteria</taxon>
        <taxon>Bacillati</taxon>
        <taxon>Bacillota</taxon>
        <taxon>Bacilli</taxon>
        <taxon>Lactobacillales</taxon>
        <taxon>Enterococcaceae</taxon>
        <taxon>Enterococcus</taxon>
    </lineage>
</organism>
<dbReference type="GO" id="GO:0005829">
    <property type="term" value="C:cytosol"/>
    <property type="evidence" value="ECO:0007669"/>
    <property type="project" value="TreeGrafter"/>
</dbReference>
<evidence type="ECO:0000259" key="8">
    <source>
        <dbReference type="Pfam" id="PF02108"/>
    </source>
</evidence>
<protein>
    <recommendedName>
        <fullName evidence="8">Flagellar assembly protein FliH/Type III secretion system HrpE domain-containing protein</fullName>
    </recommendedName>
</protein>
<feature type="coiled-coil region" evidence="7">
    <location>
        <begin position="111"/>
        <end position="138"/>
    </location>
</feature>
<keyword evidence="6" id="KW-1006">Bacterial flagellum protein export</keyword>
<keyword evidence="4" id="KW-1005">Bacterial flagellum biogenesis</keyword>
<dbReference type="GO" id="GO:0015031">
    <property type="term" value="P:protein transport"/>
    <property type="evidence" value="ECO:0007669"/>
    <property type="project" value="UniProtKB-KW"/>
</dbReference>
<evidence type="ECO:0000256" key="5">
    <source>
        <dbReference type="ARBA" id="ARBA00022927"/>
    </source>
</evidence>
<feature type="coiled-coil region" evidence="7">
    <location>
        <begin position="54"/>
        <end position="81"/>
    </location>
</feature>